<dbReference type="CDD" id="cd11348">
    <property type="entry name" value="AmyAc_2"/>
    <property type="match status" value="1"/>
</dbReference>
<dbReference type="PANTHER" id="PTHR10357:SF179">
    <property type="entry name" value="NEUTRAL AND BASIC AMINO ACID TRANSPORT PROTEIN RBAT"/>
    <property type="match status" value="1"/>
</dbReference>
<reference evidence="3" key="2">
    <citation type="submission" date="2021-04" db="EMBL/GenBank/DDBJ databases">
        <authorList>
            <person name="Gilroy R."/>
        </authorList>
    </citation>
    <scope>NUCLEOTIDE SEQUENCE</scope>
    <source>
        <strain evidence="3">ChiBcec8-13705</strain>
    </source>
</reference>
<evidence type="ECO:0000313" key="4">
    <source>
        <dbReference type="Proteomes" id="UP000886803"/>
    </source>
</evidence>
<dbReference type="GO" id="GO:0009313">
    <property type="term" value="P:oligosaccharide catabolic process"/>
    <property type="evidence" value="ECO:0007669"/>
    <property type="project" value="TreeGrafter"/>
</dbReference>
<dbReference type="InterPro" id="IPR045857">
    <property type="entry name" value="O16G_dom_2"/>
</dbReference>
<dbReference type="GO" id="GO:0004556">
    <property type="term" value="F:alpha-amylase activity"/>
    <property type="evidence" value="ECO:0007669"/>
    <property type="project" value="TreeGrafter"/>
</dbReference>
<dbReference type="SMART" id="SM00642">
    <property type="entry name" value="Aamy"/>
    <property type="match status" value="1"/>
</dbReference>
<dbReference type="InterPro" id="IPR017853">
    <property type="entry name" value="GH"/>
</dbReference>
<dbReference type="PANTHER" id="PTHR10357">
    <property type="entry name" value="ALPHA-AMYLASE FAMILY MEMBER"/>
    <property type="match status" value="1"/>
</dbReference>
<proteinExistence type="inferred from homology"/>
<evidence type="ECO:0000256" key="1">
    <source>
        <dbReference type="ARBA" id="ARBA00008061"/>
    </source>
</evidence>
<sequence length="516" mass="56894">MKHWLHDAVFYEIYPQTFFDSNGDGIGDIPGITAKLPYIASLGCNALWLNPCFVSPFGDAGYDVADYCRVAPRYGTNEDLAALFAAAHDRGMHVLLDLVPGHTSIEHPWFKESCRPEKNEYSGRYVWSNHPWESVTGVPGIAGELRGISQRPGAVGTNFYSCQPALNYGFAQPEKPWQCAVDSPEALATRQAMKDVMAFWLDKGCDGFRVDMASSLVKNDPGQRETIKLWQDVRAFLDARYPDAVMVSEWGEPDKSLAGGFHMDFLLQFGPSHYNDLFRCDHPYFGRDGKGDISEFVATYKKNYALTNGKGLICIPSGNHDSQRMRKYLDPEEMKLAFAFLFSMPGAPFLYYGDEIGMRQLDIPSVEGGYERTGARTPMQWDAAAKNSGFSPAPAEWLYTPLDPAADAPTVESQQDDPDSLLNEVRKLIAVRRANPALGVDGSISFVWCEKGGEPLLYLREAEGQRVLVALNPSAKPASCPCAFTAKQVLYAHGQAAALADGVLQMAGESATFIEV</sequence>
<dbReference type="InterPro" id="IPR013780">
    <property type="entry name" value="Glyco_hydro_b"/>
</dbReference>
<reference evidence="3" key="1">
    <citation type="journal article" date="2021" name="PeerJ">
        <title>Extensive microbial diversity within the chicken gut microbiome revealed by metagenomics and culture.</title>
        <authorList>
            <person name="Gilroy R."/>
            <person name="Ravi A."/>
            <person name="Getino M."/>
            <person name="Pursley I."/>
            <person name="Horton D.L."/>
            <person name="Alikhan N.F."/>
            <person name="Baker D."/>
            <person name="Gharbi K."/>
            <person name="Hall N."/>
            <person name="Watson M."/>
            <person name="Adriaenssens E.M."/>
            <person name="Foster-Nyarko E."/>
            <person name="Jarju S."/>
            <person name="Secka A."/>
            <person name="Antonio M."/>
            <person name="Oren A."/>
            <person name="Chaudhuri R.R."/>
            <person name="La Ragione R."/>
            <person name="Hildebrand F."/>
            <person name="Pallen M.J."/>
        </authorList>
    </citation>
    <scope>NUCLEOTIDE SEQUENCE</scope>
    <source>
        <strain evidence="3">ChiBcec8-13705</strain>
    </source>
</reference>
<dbReference type="Gene3D" id="3.90.400.10">
    <property type="entry name" value="Oligo-1,6-glucosidase, Domain 2"/>
    <property type="match status" value="1"/>
</dbReference>
<dbReference type="Gene3D" id="3.20.20.80">
    <property type="entry name" value="Glycosidases"/>
    <property type="match status" value="1"/>
</dbReference>
<evidence type="ECO:0000259" key="2">
    <source>
        <dbReference type="SMART" id="SM00642"/>
    </source>
</evidence>
<dbReference type="Proteomes" id="UP000886803">
    <property type="component" value="Unassembled WGS sequence"/>
</dbReference>
<accession>A0A9D2S2W1</accession>
<evidence type="ECO:0000313" key="3">
    <source>
        <dbReference type="EMBL" id="HJB41271.1"/>
    </source>
</evidence>
<dbReference type="SUPFAM" id="SSF51445">
    <property type="entry name" value="(Trans)glycosidases"/>
    <property type="match status" value="1"/>
</dbReference>
<name>A0A9D2S2W1_9FIRM</name>
<dbReference type="Pfam" id="PF00128">
    <property type="entry name" value="Alpha-amylase"/>
    <property type="match status" value="1"/>
</dbReference>
<gene>
    <name evidence="3" type="ORF">H9945_02095</name>
</gene>
<dbReference type="Gene3D" id="2.60.40.1180">
    <property type="entry name" value="Golgi alpha-mannosidase II"/>
    <property type="match status" value="1"/>
</dbReference>
<organism evidence="3 4">
    <name type="scientific">Candidatus Gemmiger avicola</name>
    <dbReference type="NCBI Taxonomy" id="2838605"/>
    <lineage>
        <taxon>Bacteria</taxon>
        <taxon>Bacillati</taxon>
        <taxon>Bacillota</taxon>
        <taxon>Clostridia</taxon>
        <taxon>Eubacteriales</taxon>
        <taxon>Gemmiger</taxon>
    </lineage>
</organism>
<dbReference type="EMBL" id="DWYG01000021">
    <property type="protein sequence ID" value="HJB41271.1"/>
    <property type="molecule type" value="Genomic_DNA"/>
</dbReference>
<feature type="domain" description="Glycosyl hydrolase family 13 catalytic" evidence="2">
    <location>
        <begin position="12"/>
        <end position="376"/>
    </location>
</feature>
<comment type="similarity">
    <text evidence="1">Belongs to the glycosyl hydrolase 13 family.</text>
</comment>
<dbReference type="InterPro" id="IPR006047">
    <property type="entry name" value="GH13_cat_dom"/>
</dbReference>
<dbReference type="AlphaFoldDB" id="A0A9D2S2W1"/>
<protein>
    <submittedName>
        <fullName evidence="3">Glycosylase</fullName>
    </submittedName>
</protein>
<comment type="caution">
    <text evidence="3">The sequence shown here is derived from an EMBL/GenBank/DDBJ whole genome shotgun (WGS) entry which is preliminary data.</text>
</comment>
<dbReference type="SUPFAM" id="SSF51011">
    <property type="entry name" value="Glycosyl hydrolase domain"/>
    <property type="match status" value="1"/>
</dbReference>